<keyword evidence="2" id="KW-1185">Reference proteome</keyword>
<comment type="caution">
    <text evidence="1">The sequence shown here is derived from an EMBL/GenBank/DDBJ whole genome shotgun (WGS) entry which is preliminary data.</text>
</comment>
<evidence type="ECO:0000313" key="1">
    <source>
        <dbReference type="EMBL" id="MBK1868453.1"/>
    </source>
</evidence>
<organism evidence="1 2">
    <name type="scientific">Taklimakanibacter albus</name>
    <dbReference type="NCBI Taxonomy" id="2800327"/>
    <lineage>
        <taxon>Bacteria</taxon>
        <taxon>Pseudomonadati</taxon>
        <taxon>Pseudomonadota</taxon>
        <taxon>Alphaproteobacteria</taxon>
        <taxon>Hyphomicrobiales</taxon>
        <taxon>Aestuariivirgaceae</taxon>
        <taxon>Taklimakanibacter</taxon>
    </lineage>
</organism>
<reference evidence="1" key="1">
    <citation type="submission" date="2021-01" db="EMBL/GenBank/DDBJ databases">
        <authorList>
            <person name="Sun Q."/>
        </authorList>
    </citation>
    <scope>NUCLEOTIDE SEQUENCE</scope>
    <source>
        <strain evidence="1">YIM B02566</strain>
    </source>
</reference>
<accession>A0ACC5R757</accession>
<dbReference type="EMBL" id="JAENHL010000007">
    <property type="protein sequence ID" value="MBK1868453.1"/>
    <property type="molecule type" value="Genomic_DNA"/>
</dbReference>
<dbReference type="Proteomes" id="UP000616151">
    <property type="component" value="Unassembled WGS sequence"/>
</dbReference>
<sequence length="324" mass="35447">MRAETSPEKTIYLDATAPMLQPRELGKILPGIVAGGIDAVFTSAGAIEDFRTTMEIIANWLEIERARKQKIRIARSVADIRAAKAAGETAIVFHFQGADPIEDELDFLNVFHDVGLRAMQLTYNSRNRLGDGCFEPTDAGLSKFGRKVIRRMEDLAMAVDLSHAGARTALEATEAATRPVVVTHANARALLDTPRNVSDDLIRAVAASGGAIGVCAAPFFLTRDKQATLDMLIDHVAYMADLVGIEHVGLGFDFAEEDEDDYVYFGYDERYIPMPPWQFPVGIASHAEAGNVRAALKSRGFSDDEVRGVLGENFLTVFERIWGA</sequence>
<evidence type="ECO:0000313" key="2">
    <source>
        <dbReference type="Proteomes" id="UP000616151"/>
    </source>
</evidence>
<gene>
    <name evidence="1" type="ORF">JHL16_19015</name>
</gene>
<proteinExistence type="predicted"/>
<protein>
    <submittedName>
        <fullName evidence="1">Dipeptidase</fullName>
    </submittedName>
</protein>
<name>A0ACC5R757_9HYPH</name>